<dbReference type="RefSeq" id="WP_013238328.1">
    <property type="nucleotide sequence ID" value="NC_014328.1"/>
</dbReference>
<gene>
    <name evidence="1" type="ordered locus">CLJU_c16670</name>
    <name evidence="2" type="ORF">WX45_01931</name>
</gene>
<evidence type="ECO:0008006" key="5">
    <source>
        <dbReference type="Google" id="ProtNLM"/>
    </source>
</evidence>
<dbReference type="Proteomes" id="UP000001656">
    <property type="component" value="Chromosome"/>
</dbReference>
<dbReference type="EMBL" id="CP001666">
    <property type="protein sequence ID" value="ADK14731.1"/>
    <property type="molecule type" value="Genomic_DNA"/>
</dbReference>
<dbReference type="PATRIC" id="fig|748727.19.peg.2334"/>
<reference evidence="1 3" key="2">
    <citation type="journal article" date="2010" name="Proc. Natl. Acad. Sci. U.S.A.">
        <title>Clostridium ljungdahlii represents a microbial production platform based on syngas.</title>
        <authorList>
            <person name="Kopke M."/>
            <person name="Held C."/>
            <person name="Hujer S."/>
            <person name="Liesegang H."/>
            <person name="Wiezer A."/>
            <person name="Wollherr A."/>
            <person name="Ehrenreich A."/>
            <person name="Liebl W."/>
            <person name="Gottschalk G."/>
            <person name="Durre P."/>
        </authorList>
    </citation>
    <scope>NUCLEOTIDE SEQUENCE [LARGE SCALE GENOMIC DNA]</scope>
    <source>
        <strain evidence="3">ATCC 55383 / DSM 13528 / PETC</strain>
        <strain evidence="1">DSM 13528</strain>
    </source>
</reference>
<reference evidence="2 4" key="3">
    <citation type="journal article" date="2016" name="Biotechnol. Bioeng.">
        <title>Traits of selected Clostridium strains for syngas fermentation to ethanol.</title>
        <authorList>
            <person name="Martin M.E."/>
            <person name="Richter H."/>
            <person name="Saha S."/>
            <person name="Angenent L.T."/>
        </authorList>
    </citation>
    <scope>NUCLEOTIDE SEQUENCE [LARGE SCALE GENOMIC DNA]</scope>
    <source>
        <strain evidence="2 4">PETC</strain>
    </source>
</reference>
<accession>D8GU68</accession>
<evidence type="ECO:0000313" key="1">
    <source>
        <dbReference type="EMBL" id="ADK14731.1"/>
    </source>
</evidence>
<keyword evidence="4" id="KW-1185">Reference proteome</keyword>
<organism evidence="1 3">
    <name type="scientific">Clostridium ljungdahlii (strain ATCC 55383 / DSM 13528 / PETC)</name>
    <dbReference type="NCBI Taxonomy" id="748727"/>
    <lineage>
        <taxon>Bacteria</taxon>
        <taxon>Bacillati</taxon>
        <taxon>Bacillota</taxon>
        <taxon>Clostridia</taxon>
        <taxon>Eubacteriales</taxon>
        <taxon>Clostridiaceae</taxon>
        <taxon>Clostridium</taxon>
    </lineage>
</organism>
<evidence type="ECO:0000313" key="3">
    <source>
        <dbReference type="Proteomes" id="UP000001656"/>
    </source>
</evidence>
<evidence type="ECO:0000313" key="4">
    <source>
        <dbReference type="Proteomes" id="UP000077020"/>
    </source>
</evidence>
<name>D8GU68_CLOLD</name>
<reference evidence="1" key="1">
    <citation type="submission" date="2009-07" db="EMBL/GenBank/DDBJ databases">
        <authorList>
            <person name="Koepke M."/>
            <person name="Hujer S."/>
            <person name="Held C."/>
            <person name="Wiezer A."/>
            <person name="Liesegang H."/>
            <person name="Ehrenreich A."/>
            <person name="Gottschalk G."/>
            <person name="Duerre P."/>
        </authorList>
    </citation>
    <scope>NUCLEOTIDE SEQUENCE</scope>
    <source>
        <strain evidence="1">DSM 13528</strain>
    </source>
</reference>
<dbReference type="Proteomes" id="UP000077020">
    <property type="component" value="Unassembled WGS sequence"/>
</dbReference>
<dbReference type="KEGG" id="clj:CLJU_c16670"/>
<proteinExistence type="predicted"/>
<evidence type="ECO:0000313" key="2">
    <source>
        <dbReference type="EMBL" id="OAA84087.1"/>
    </source>
</evidence>
<dbReference type="OrthoDB" id="1929123at2"/>
<protein>
    <recommendedName>
        <fullName evidence="5">HTH cro/C1-type domain-containing protein</fullName>
    </recommendedName>
</protein>
<sequence>MNDEIIDMIRQKIIYLKKEKGVTYQFMADKSGEGVTRFDIAHLVTDNRKIGKSKFKKLAKFILNY</sequence>
<dbReference type="HOGENOM" id="CLU_2842055_0_0_9"/>
<dbReference type="STRING" id="748727.CLJU_c16670"/>
<dbReference type="EMBL" id="LITS01000029">
    <property type="protein sequence ID" value="OAA84087.1"/>
    <property type="molecule type" value="Genomic_DNA"/>
</dbReference>
<dbReference type="AlphaFoldDB" id="D8GU68"/>